<feature type="compositionally biased region" description="Basic and acidic residues" evidence="1">
    <location>
        <begin position="380"/>
        <end position="390"/>
    </location>
</feature>
<evidence type="ECO:0000313" key="2">
    <source>
        <dbReference type="EMBL" id="CCC40487.1"/>
    </source>
</evidence>
<reference evidence="2 3" key="1">
    <citation type="journal article" date="2011" name="PLoS ONE">
        <title>Haloquadratum walsbyi: limited diversity in a global pond.</title>
        <authorList>
            <person name="Dyall-Smith M."/>
            <person name="Pfeiffer F."/>
            <person name="Klee K."/>
            <person name="Palm P."/>
            <person name="Gross K."/>
            <person name="Schuster S.C."/>
            <person name="Rampp M."/>
            <person name="Oesterhelt D."/>
        </authorList>
    </citation>
    <scope>NUCLEOTIDE SEQUENCE [LARGE SCALE GENOMIC DNA]</scope>
    <source>
        <strain evidence="3">DSM 16854 / JCM 12705 / C23</strain>
    </source>
</reference>
<accession>G0LL47</accession>
<feature type="region of interest" description="Disordered" evidence="1">
    <location>
        <begin position="380"/>
        <end position="422"/>
    </location>
</feature>
<feature type="compositionally biased region" description="Basic and acidic residues" evidence="1">
    <location>
        <begin position="245"/>
        <end position="255"/>
    </location>
</feature>
<evidence type="ECO:0000256" key="1">
    <source>
        <dbReference type="SAM" id="MobiDB-lite"/>
    </source>
</evidence>
<proteinExistence type="predicted"/>
<evidence type="ECO:0000313" key="3">
    <source>
        <dbReference type="Proteomes" id="UP000007954"/>
    </source>
</evidence>
<feature type="region of interest" description="Disordered" evidence="1">
    <location>
        <begin position="231"/>
        <end position="255"/>
    </location>
</feature>
<name>G0LL47_HALWC</name>
<dbReference type="HOGENOM" id="CLU_770755_0_0_2"/>
<organism evidence="2 3">
    <name type="scientific">Haloquadratum walsbyi (strain DSM 16854 / JCM 12705 / C23)</name>
    <dbReference type="NCBI Taxonomy" id="768065"/>
    <lineage>
        <taxon>Archaea</taxon>
        <taxon>Methanobacteriati</taxon>
        <taxon>Methanobacteriota</taxon>
        <taxon>Stenosarchaea group</taxon>
        <taxon>Halobacteria</taxon>
        <taxon>Halobacteriales</taxon>
        <taxon>Haloferacaceae</taxon>
        <taxon>Haloquadratum</taxon>
    </lineage>
</organism>
<dbReference type="AlphaFoldDB" id="G0LL47"/>
<protein>
    <submittedName>
        <fullName evidence="2">Uncharacterized protein</fullName>
    </submittedName>
</protein>
<dbReference type="OrthoDB" id="166534at2157"/>
<dbReference type="KEGG" id="hwc:Hqrw_2654"/>
<dbReference type="RefSeq" id="WP_014556100.1">
    <property type="nucleotide sequence ID" value="NC_017459.1"/>
</dbReference>
<gene>
    <name evidence="2" type="ordered locus">Hqrw_2654</name>
</gene>
<feature type="region of interest" description="Disordered" evidence="1">
    <location>
        <begin position="351"/>
        <end position="370"/>
    </location>
</feature>
<dbReference type="InterPro" id="IPR043901">
    <property type="entry name" value="DUF5787"/>
</dbReference>
<dbReference type="GeneID" id="12447389"/>
<dbReference type="Proteomes" id="UP000007954">
    <property type="component" value="Chromosome"/>
</dbReference>
<dbReference type="EMBL" id="FR746099">
    <property type="protein sequence ID" value="CCC40487.1"/>
    <property type="molecule type" value="Genomic_DNA"/>
</dbReference>
<feature type="compositionally biased region" description="Polar residues" evidence="1">
    <location>
        <begin position="392"/>
        <end position="422"/>
    </location>
</feature>
<sequence length="422" mass="48210">MYEYPGDAEFGFELLVCRWAEQEWPPRDTEIDAGDDDYAVIISRQRGTRHRRWDTIVLECDPAGLNARRQFGPQTLDSDLLRVVRWAPETWTWYRDAIPQPDFPWRYVRAAVHRAADRGIINTRRQGNRIEIKRVATYPRWLRRIIAIENKPDLDASAARALSDQLQRDVDTALADEVWVATTATNNEVEPVLLKDLPAEVGILTFDFDADAHHTEWAEASVIWHPTRLNPTTTRNVSTHGITPQKREKETEASRMQEDAMHNSASGSQTSEITTAIDSDTNEVINTEQYRQRLILAERAYGAGWRSYHETMRPDCRHFEIQRFGDGIIPYCAAKQRSQTAAECAGDCSEFEPEPPNWRMRGWPLDGGPGARIKKLLATRRERVREREVSDLNPNSTQHSSSAPVDTSIADNNSSEENSQSK</sequence>
<feature type="compositionally biased region" description="Polar residues" evidence="1">
    <location>
        <begin position="231"/>
        <end position="242"/>
    </location>
</feature>
<dbReference type="Pfam" id="PF19100">
    <property type="entry name" value="DUF5787"/>
    <property type="match status" value="1"/>
</dbReference>